<dbReference type="PANTHER" id="PTHR43201:SF8">
    <property type="entry name" value="ACYL-COA SYNTHETASE FAMILY MEMBER 3"/>
    <property type="match status" value="1"/>
</dbReference>
<dbReference type="Pfam" id="PF13193">
    <property type="entry name" value="AMP-binding_C"/>
    <property type="match status" value="1"/>
</dbReference>
<evidence type="ECO:0000256" key="1">
    <source>
        <dbReference type="ARBA" id="ARBA00006432"/>
    </source>
</evidence>
<dbReference type="CDD" id="cd05941">
    <property type="entry name" value="MCS"/>
    <property type="match status" value="1"/>
</dbReference>
<evidence type="ECO:0000313" key="5">
    <source>
        <dbReference type="Proteomes" id="UP001214043"/>
    </source>
</evidence>
<name>A0AAE9ZDD2_9PROT</name>
<dbReference type="Gene3D" id="3.40.50.12780">
    <property type="entry name" value="N-terminal domain of ligase-like"/>
    <property type="match status" value="1"/>
</dbReference>
<organism evidence="4 5">
    <name type="scientific">Hyphococcus flavus</name>
    <dbReference type="NCBI Taxonomy" id="1866326"/>
    <lineage>
        <taxon>Bacteria</taxon>
        <taxon>Pseudomonadati</taxon>
        <taxon>Pseudomonadota</taxon>
        <taxon>Alphaproteobacteria</taxon>
        <taxon>Parvularculales</taxon>
        <taxon>Parvularculaceae</taxon>
        <taxon>Hyphococcus</taxon>
    </lineage>
</organism>
<dbReference type="Pfam" id="PF00501">
    <property type="entry name" value="AMP-binding"/>
    <property type="match status" value="1"/>
</dbReference>
<dbReference type="PROSITE" id="PS00455">
    <property type="entry name" value="AMP_BINDING"/>
    <property type="match status" value="1"/>
</dbReference>
<dbReference type="InterPro" id="IPR020845">
    <property type="entry name" value="AMP-binding_CS"/>
</dbReference>
<dbReference type="EMBL" id="CP118166">
    <property type="protein sequence ID" value="WDI31520.1"/>
    <property type="molecule type" value="Genomic_DNA"/>
</dbReference>
<sequence length="496" mass="54008">MSNANFFETLKAAYSNAFDKPCLSLPNGRSFTYGDIDALSAKMAGALLATGAKPGDRITVQVEKSAENIALYLGAMRAGLIYVPLNTAYTPEEVQYFLSDAKPAIFVCSPENYAALAPAAKKARLKKLFTLGAEGNGSLPDTASSISPFKRCCSRTETDTAVILYTSGTTGRSKGAMLTHGNLRSNAETLNTLWDFTHHDVLLHALPVFHIHGLFVALHTAMLSACEILFLPKFDVCEILSQLPKSSVMMGVPTFYTRLLANVNFTKTVCESVRLFISGSAPLTTETFKAFETRTGHKILERYGMSEAGMIASNPLNGERVAGTVGYPLPKVSIRISGEAPSEVEIKGPNVFAGYWEKPDKTKEVFTKDLWFRTGDIGTLSDDGRLTLVGREKDLIISGGFNIYPVEIEQVINALSGVAESAVIGVPHPDMGEGVVAILVEENSGVTDEALSQAVSKLAKFKRPRRFIRLRTLPRNAMGKVQKQALRETYKNIYRV</sequence>
<evidence type="ECO:0000259" key="2">
    <source>
        <dbReference type="Pfam" id="PF00501"/>
    </source>
</evidence>
<dbReference type="AlphaFoldDB" id="A0AAE9ZDD2"/>
<accession>A0AAE9ZDD2</accession>
<dbReference type="PANTHER" id="PTHR43201">
    <property type="entry name" value="ACYL-COA SYNTHETASE"/>
    <property type="match status" value="1"/>
</dbReference>
<dbReference type="InterPro" id="IPR025110">
    <property type="entry name" value="AMP-bd_C"/>
</dbReference>
<dbReference type="Proteomes" id="UP001214043">
    <property type="component" value="Chromosome"/>
</dbReference>
<dbReference type="RefSeq" id="WP_274493408.1">
    <property type="nucleotide sequence ID" value="NZ_CP118166.1"/>
</dbReference>
<dbReference type="GO" id="GO:0006631">
    <property type="term" value="P:fatty acid metabolic process"/>
    <property type="evidence" value="ECO:0007669"/>
    <property type="project" value="TreeGrafter"/>
</dbReference>
<evidence type="ECO:0000313" key="4">
    <source>
        <dbReference type="EMBL" id="WDI31520.1"/>
    </source>
</evidence>
<dbReference type="KEGG" id="hfl:PUV54_16330"/>
<dbReference type="InterPro" id="IPR042099">
    <property type="entry name" value="ANL_N_sf"/>
</dbReference>
<dbReference type="Gene3D" id="3.30.300.30">
    <property type="match status" value="1"/>
</dbReference>
<comment type="similarity">
    <text evidence="1">Belongs to the ATP-dependent AMP-binding enzyme family.</text>
</comment>
<gene>
    <name evidence="4" type="ORF">PUV54_16330</name>
</gene>
<dbReference type="NCBIfam" id="NF005702">
    <property type="entry name" value="PRK07514.1"/>
    <property type="match status" value="1"/>
</dbReference>
<dbReference type="SUPFAM" id="SSF56801">
    <property type="entry name" value="Acetyl-CoA synthetase-like"/>
    <property type="match status" value="1"/>
</dbReference>
<keyword evidence="5" id="KW-1185">Reference proteome</keyword>
<dbReference type="InterPro" id="IPR000873">
    <property type="entry name" value="AMP-dep_synth/lig_dom"/>
</dbReference>
<feature type="domain" description="AMP-dependent synthetase/ligase" evidence="2">
    <location>
        <begin position="16"/>
        <end position="356"/>
    </location>
</feature>
<dbReference type="InterPro" id="IPR045851">
    <property type="entry name" value="AMP-bd_C_sf"/>
</dbReference>
<proteinExistence type="inferred from homology"/>
<feature type="domain" description="AMP-binding enzyme C-terminal" evidence="3">
    <location>
        <begin position="407"/>
        <end position="480"/>
    </location>
</feature>
<dbReference type="GO" id="GO:0031956">
    <property type="term" value="F:medium-chain fatty acid-CoA ligase activity"/>
    <property type="evidence" value="ECO:0007669"/>
    <property type="project" value="TreeGrafter"/>
</dbReference>
<protein>
    <submittedName>
        <fullName evidence="4">AMP-binding protein</fullName>
    </submittedName>
</protein>
<reference evidence="4" key="1">
    <citation type="submission" date="2023-02" db="EMBL/GenBank/DDBJ databases">
        <title>Genome sequence of Hyphococcus flavus.</title>
        <authorList>
            <person name="Rong J.-C."/>
            <person name="Zhao Q."/>
            <person name="Yi M."/>
            <person name="Wu J.-Y."/>
        </authorList>
    </citation>
    <scope>NUCLEOTIDE SEQUENCE</scope>
    <source>
        <strain evidence="4">MCCC 1K03223</strain>
    </source>
</reference>
<evidence type="ECO:0000259" key="3">
    <source>
        <dbReference type="Pfam" id="PF13193"/>
    </source>
</evidence>